<dbReference type="GO" id="GO:0005615">
    <property type="term" value="C:extracellular space"/>
    <property type="evidence" value="ECO:0007669"/>
    <property type="project" value="TreeGrafter"/>
</dbReference>
<feature type="binding site" evidence="13">
    <location>
        <position position="463"/>
    </location>
    <ligand>
        <name>Zn(2+)</name>
        <dbReference type="ChEBI" id="CHEBI:29105"/>
        <label>1</label>
    </ligand>
</feature>
<keyword evidence="10 12" id="KW-0326">Glycosidase</keyword>
<comment type="function">
    <text evidence="12">Converts sphingomyelin to ceramide.</text>
</comment>
<dbReference type="InterPro" id="IPR004843">
    <property type="entry name" value="Calcineurin-like_PHP"/>
</dbReference>
<comment type="similarity">
    <text evidence="2 12">Belongs to the acid sphingomyelinase family.</text>
</comment>
<dbReference type="PROSITE" id="PS50015">
    <property type="entry name" value="SAP_B"/>
    <property type="match status" value="1"/>
</dbReference>
<evidence type="ECO:0000259" key="16">
    <source>
        <dbReference type="PROSITE" id="PS50015"/>
    </source>
</evidence>
<evidence type="ECO:0000256" key="10">
    <source>
        <dbReference type="ARBA" id="ARBA00023295"/>
    </source>
</evidence>
<dbReference type="Pfam" id="PF19272">
    <property type="entry name" value="ASMase_C"/>
    <property type="match status" value="1"/>
</dbReference>
<feature type="disulfide bond" evidence="14">
    <location>
        <begin position="107"/>
        <end position="119"/>
    </location>
</feature>
<feature type="binding site" evidence="13">
    <location>
        <position position="195"/>
    </location>
    <ligand>
        <name>Zn(2+)</name>
        <dbReference type="ChEBI" id="CHEBI:29105"/>
        <label>1</label>
    </ligand>
</feature>
<keyword evidence="9" id="KW-0325">Glycoprotein</keyword>
<dbReference type="GO" id="GO:0006685">
    <property type="term" value="P:sphingomyelin catabolic process"/>
    <property type="evidence" value="ECO:0007669"/>
    <property type="project" value="UniProtKB-UniRule"/>
</dbReference>
<keyword evidence="8 14" id="KW-1015">Disulfide bond</keyword>
<dbReference type="InterPro" id="IPR011160">
    <property type="entry name" value="Sphingomy_PDE"/>
</dbReference>
<name>A0A817U4N9_9BILA</name>
<evidence type="ECO:0000256" key="15">
    <source>
        <dbReference type="SAM" id="SignalP"/>
    </source>
</evidence>
<evidence type="ECO:0000256" key="12">
    <source>
        <dbReference type="PIRNR" id="PIRNR000948"/>
    </source>
</evidence>
<evidence type="ECO:0000256" key="8">
    <source>
        <dbReference type="ARBA" id="ARBA00023157"/>
    </source>
</evidence>
<feature type="disulfide bond" evidence="14">
    <location>
        <begin position="80"/>
        <end position="145"/>
    </location>
</feature>
<dbReference type="Proteomes" id="UP000663872">
    <property type="component" value="Unassembled WGS sequence"/>
</dbReference>
<keyword evidence="4 13" id="KW-0479">Metal-binding</keyword>
<evidence type="ECO:0000256" key="13">
    <source>
        <dbReference type="PIRSR" id="PIRSR000948-1"/>
    </source>
</evidence>
<feature type="signal peptide" evidence="15">
    <location>
        <begin position="1"/>
        <end position="18"/>
    </location>
</feature>
<evidence type="ECO:0000256" key="11">
    <source>
        <dbReference type="ARBA" id="ARBA00047268"/>
    </source>
</evidence>
<feature type="binding site" evidence="13">
    <location>
        <position position="282"/>
    </location>
    <ligand>
        <name>Zn(2+)</name>
        <dbReference type="ChEBI" id="CHEBI:29105"/>
        <label>1</label>
    </ligand>
</feature>
<keyword evidence="6 12" id="KW-0378">Hydrolase</keyword>
<feature type="disulfide bond" evidence="14">
    <location>
        <begin position="208"/>
        <end position="213"/>
    </location>
</feature>
<sequence>MACLTYLLLVLVFTTLTTIDTRSVQQEPNVELLLTKRINENKRLTMTIASYRHRFEHSPNFKAFRWALSQQATPPYCDFCYLFIPALQFLIEINETVHIENVTLVLCKKIELFLDIDVCYGAVHEYKDAVIEILSITPLNSKELCALTFDCENPADFPILRWNVTLPGSKPTPKPPQPPSPDSPKLKILHLSDIHVDFSYKPDSQADCTKPLCCREGQARPGQAGAGFWYFYTKFDLKVFTMMNFSFRGDYRNCDIPIWTAQAMLQYASAIEDFDFIYYTGDLPPHNVWNQSRDEQLYSIKTINQLLTQIFPNKTFYPAVGNHEAAPCNLFPTPAIRSENISWLYEALADSWLTLGLPSDTRDTISLGAFYTTIVRPGLRLISLNMNYCSSENYWLFVNATDPLGQLQWLVQWLQYAEDHDEKVHIIGHHPPRSCLAAFSWNFHSIVNRYENTIAGQFYGHTHNDEFIVFYDDADSQRPISMAYVTPSLTTQAFLNPGYRVYTMDGSYQNSSYWVLDHRTVIMNLTASNSYNKTIFVDEYGARDAYQMQNLFPLDWHNLTQRMQNDIDGPLMTLAYTYYTKSYSNGAKCDHECRRSLLCNFKTARSDDPHACDSIPTYR</sequence>
<feature type="disulfide bond" evidence="14">
    <location>
        <begin position="589"/>
        <end position="593"/>
    </location>
</feature>
<feature type="binding site" evidence="13">
    <location>
        <position position="322"/>
    </location>
    <ligand>
        <name>Zn(2+)</name>
        <dbReference type="ChEBI" id="CHEBI:29105"/>
        <label>2</label>
    </ligand>
</feature>
<evidence type="ECO:0000256" key="4">
    <source>
        <dbReference type="ARBA" id="ARBA00022723"/>
    </source>
</evidence>
<feature type="chain" id="PRO_5032283700" description="Sphingomyelin phosphodiesterase" evidence="15">
    <location>
        <begin position="19"/>
        <end position="619"/>
    </location>
</feature>
<dbReference type="InterPro" id="IPR029052">
    <property type="entry name" value="Metallo-depent_PP-like"/>
</dbReference>
<evidence type="ECO:0000313" key="17">
    <source>
        <dbReference type="EMBL" id="CAF3323814.1"/>
    </source>
</evidence>
<accession>A0A817U4N9</accession>
<comment type="cofactor">
    <cofactor evidence="13">
        <name>Zn(2+)</name>
        <dbReference type="ChEBI" id="CHEBI:29105"/>
    </cofactor>
    <text evidence="13">Binds 2 Zn(2+) ions per subunit.</text>
</comment>
<feature type="disulfide bond" evidence="14">
    <location>
        <begin position="214"/>
        <end position="254"/>
    </location>
</feature>
<dbReference type="CDD" id="cd00842">
    <property type="entry name" value="MPP_ASMase"/>
    <property type="match status" value="1"/>
</dbReference>
<dbReference type="SUPFAM" id="SSF47862">
    <property type="entry name" value="Saposin"/>
    <property type="match status" value="1"/>
</dbReference>
<feature type="binding site" evidence="13">
    <location>
        <position position="282"/>
    </location>
    <ligand>
        <name>Zn(2+)</name>
        <dbReference type="ChEBI" id="CHEBI:29105"/>
        <label>2</label>
    </ligand>
</feature>
<gene>
    <name evidence="17" type="ORF">GRG538_LOCUS2712</name>
</gene>
<feature type="disulfide bond" evidence="14">
    <location>
        <begin position="389"/>
        <end position="435"/>
    </location>
</feature>
<keyword evidence="5 15" id="KW-0732">Signal</keyword>
<proteinExistence type="inferred from homology"/>
<dbReference type="GO" id="GO:0061750">
    <property type="term" value="F:acid sphingomyelin phosphodiesterase activity"/>
    <property type="evidence" value="ECO:0007669"/>
    <property type="project" value="TreeGrafter"/>
</dbReference>
<evidence type="ECO:0000256" key="2">
    <source>
        <dbReference type="ARBA" id="ARBA00008234"/>
    </source>
</evidence>
<feature type="binding site" evidence="13">
    <location>
        <position position="193"/>
    </location>
    <ligand>
        <name>Zn(2+)</name>
        <dbReference type="ChEBI" id="CHEBI:29105"/>
        <label>1</label>
    </ligand>
</feature>
<dbReference type="SUPFAM" id="SSF56300">
    <property type="entry name" value="Metallo-dependent phosphatases"/>
    <property type="match status" value="1"/>
</dbReference>
<dbReference type="GO" id="GO:0016020">
    <property type="term" value="C:membrane"/>
    <property type="evidence" value="ECO:0007669"/>
    <property type="project" value="GOC"/>
</dbReference>
<evidence type="ECO:0000256" key="7">
    <source>
        <dbReference type="ARBA" id="ARBA00022833"/>
    </source>
</evidence>
<keyword evidence="3" id="KW-0964">Secreted</keyword>
<comment type="subcellular location">
    <subcellularLocation>
        <location evidence="1">Secreted</location>
    </subcellularLocation>
</comment>
<dbReference type="Gene3D" id="3.60.21.10">
    <property type="match status" value="1"/>
</dbReference>
<dbReference type="PANTHER" id="PTHR10340:SF34">
    <property type="entry name" value="SPHINGOMYELIN PHOSPHODIESTERASE"/>
    <property type="match status" value="1"/>
</dbReference>
<comment type="caution">
    <text evidence="17">The sequence shown here is derived from an EMBL/GenBank/DDBJ whole genome shotgun (WGS) entry which is preliminary data.</text>
</comment>
<dbReference type="PIRSF" id="PIRSF000948">
    <property type="entry name" value="Sphingomy_PDE"/>
    <property type="match status" value="1"/>
</dbReference>
<evidence type="ECO:0000256" key="14">
    <source>
        <dbReference type="PIRSR" id="PIRSR000948-2"/>
    </source>
</evidence>
<evidence type="ECO:0000256" key="6">
    <source>
        <dbReference type="ARBA" id="ARBA00022801"/>
    </source>
</evidence>
<evidence type="ECO:0000256" key="9">
    <source>
        <dbReference type="ARBA" id="ARBA00023180"/>
    </source>
</evidence>
<dbReference type="InterPro" id="IPR011001">
    <property type="entry name" value="Saposin-like"/>
</dbReference>
<keyword evidence="7 13" id="KW-0862">Zinc</keyword>
<dbReference type="GO" id="GO:0005764">
    <property type="term" value="C:lysosome"/>
    <property type="evidence" value="ECO:0007669"/>
    <property type="project" value="TreeGrafter"/>
</dbReference>
<dbReference type="EMBL" id="CAJNYT010000062">
    <property type="protein sequence ID" value="CAF3323814.1"/>
    <property type="molecule type" value="Genomic_DNA"/>
</dbReference>
<protein>
    <recommendedName>
        <fullName evidence="12">Sphingomyelin phosphodiesterase</fullName>
    </recommendedName>
</protein>
<dbReference type="GO" id="GO:0046872">
    <property type="term" value="F:metal ion binding"/>
    <property type="evidence" value="ECO:0007669"/>
    <property type="project" value="UniProtKB-KW"/>
</dbReference>
<dbReference type="PANTHER" id="PTHR10340">
    <property type="entry name" value="SPHINGOMYELIN PHOSPHODIESTERASE"/>
    <property type="match status" value="1"/>
</dbReference>
<evidence type="ECO:0000256" key="3">
    <source>
        <dbReference type="ARBA" id="ARBA00022525"/>
    </source>
</evidence>
<feature type="binding site" evidence="13">
    <location>
        <position position="429"/>
    </location>
    <ligand>
        <name>Zn(2+)</name>
        <dbReference type="ChEBI" id="CHEBI:29105"/>
        <label>2</label>
    </ligand>
</feature>
<evidence type="ECO:0000256" key="5">
    <source>
        <dbReference type="ARBA" id="ARBA00022729"/>
    </source>
</evidence>
<dbReference type="InterPro" id="IPR045473">
    <property type="entry name" value="ASM_C"/>
</dbReference>
<dbReference type="InterPro" id="IPR008139">
    <property type="entry name" value="SaposinB_dom"/>
</dbReference>
<evidence type="ECO:0000256" key="1">
    <source>
        <dbReference type="ARBA" id="ARBA00004613"/>
    </source>
</evidence>
<dbReference type="GO" id="GO:0046513">
    <property type="term" value="P:ceramide biosynthetic process"/>
    <property type="evidence" value="ECO:0007669"/>
    <property type="project" value="UniProtKB-ARBA"/>
</dbReference>
<dbReference type="GO" id="GO:0016798">
    <property type="term" value="F:hydrolase activity, acting on glycosyl bonds"/>
    <property type="evidence" value="ECO:0007669"/>
    <property type="project" value="UniProtKB-KW"/>
</dbReference>
<reference evidence="17" key="1">
    <citation type="submission" date="2021-02" db="EMBL/GenBank/DDBJ databases">
        <authorList>
            <person name="Nowell W R."/>
        </authorList>
    </citation>
    <scope>NUCLEOTIDE SEQUENCE</scope>
</reference>
<comment type="catalytic activity">
    <reaction evidence="11">
        <text>a sphingomyelin + H2O = phosphocholine + an N-acylsphing-4-enine + H(+)</text>
        <dbReference type="Rhea" id="RHEA:19253"/>
        <dbReference type="ChEBI" id="CHEBI:15377"/>
        <dbReference type="ChEBI" id="CHEBI:15378"/>
        <dbReference type="ChEBI" id="CHEBI:17636"/>
        <dbReference type="ChEBI" id="CHEBI:52639"/>
        <dbReference type="ChEBI" id="CHEBI:295975"/>
        <dbReference type="EC" id="3.1.4.12"/>
    </reaction>
    <physiologicalReaction direction="left-to-right" evidence="11">
        <dbReference type="Rhea" id="RHEA:19254"/>
    </physiologicalReaction>
</comment>
<dbReference type="AlphaFoldDB" id="A0A817U4N9"/>
<feature type="domain" description="Saposin B-type" evidence="16">
    <location>
        <begin position="73"/>
        <end position="155"/>
    </location>
</feature>
<evidence type="ECO:0000313" key="18">
    <source>
        <dbReference type="Proteomes" id="UP000663872"/>
    </source>
</evidence>
<organism evidence="17 18">
    <name type="scientific">Rotaria socialis</name>
    <dbReference type="NCBI Taxonomy" id="392032"/>
    <lineage>
        <taxon>Eukaryota</taxon>
        <taxon>Metazoa</taxon>
        <taxon>Spiralia</taxon>
        <taxon>Gnathifera</taxon>
        <taxon>Rotifera</taxon>
        <taxon>Eurotatoria</taxon>
        <taxon>Bdelloidea</taxon>
        <taxon>Philodinida</taxon>
        <taxon>Philodinidae</taxon>
        <taxon>Rotaria</taxon>
    </lineage>
</organism>
<dbReference type="InterPro" id="IPR041805">
    <property type="entry name" value="ASMase/PPN1_MPP"/>
</dbReference>
<dbReference type="Pfam" id="PF00149">
    <property type="entry name" value="Metallophos"/>
    <property type="match status" value="1"/>
</dbReference>
<feature type="binding site" evidence="13">
    <location>
        <position position="461"/>
    </location>
    <ligand>
        <name>Zn(2+)</name>
        <dbReference type="ChEBI" id="CHEBI:29105"/>
        <label>2</label>
    </ligand>
</feature>